<evidence type="ECO:0000256" key="1">
    <source>
        <dbReference type="ARBA" id="ARBA00022723"/>
    </source>
</evidence>
<dbReference type="InterPro" id="IPR025121">
    <property type="entry name" value="GTPase_HflX_N"/>
</dbReference>
<dbReference type="FunFam" id="3.40.50.300:FF:000886">
    <property type="entry name" value="Putative GTP-binding protein 6"/>
    <property type="match status" value="1"/>
</dbReference>
<dbReference type="InterPro" id="IPR006073">
    <property type="entry name" value="GTP-bd"/>
</dbReference>
<evidence type="ECO:0000256" key="2">
    <source>
        <dbReference type="ARBA" id="ARBA00022741"/>
    </source>
</evidence>
<sequence>MHDDTIDIGFNLSTSLSTQHSFLVVHPKIRWGQNVSPPDERNDELQLEEAISLVKTIPGFSVSQSVIVGTDYTTKKKQIWGQGRIDSLIKIKAALRVSAIMVNVEMLTPLQQTTLFEIFQVPIYDRYNIVLAIFKHFAKTKLAHYQIQLAELPYIKHRLHYLESNKVNGDILHVGDVTRALSKTGLDRKELLRLREQVLRKRIKDSIESTKHGIEEQRIRYEKKNVNTPLTVAVVGYTNVGKTNLIKTLTGSSQLQPENKLFATLDTTIHPLVLPSKSNIFIADTIGFISSLPVGLFESFSATLMHATSANLLIHVFDLSHPDVFAQKKNVMKTLIEMKFPSKLIENMIHVGNKIDIISEEKKDELYKSGILSENDLVISSKTGYGVNELILKIDKCVMKINNSHIRRFKLKPESKIVSYLYENGLVTSEPVVSECGKYLIYDTCLNENQFNKLKKRMGSIKKKQ</sequence>
<feature type="binding site" evidence="5">
    <location>
        <begin position="236"/>
        <end position="243"/>
    </location>
    <ligand>
        <name>GTP</name>
        <dbReference type="ChEBI" id="CHEBI:37565"/>
    </ligand>
</feature>
<dbReference type="Pfam" id="PF01926">
    <property type="entry name" value="MMR_HSR1"/>
    <property type="match status" value="1"/>
</dbReference>
<dbReference type="GO" id="GO:0043022">
    <property type="term" value="F:ribosome binding"/>
    <property type="evidence" value="ECO:0007669"/>
    <property type="project" value="TreeGrafter"/>
</dbReference>
<dbReference type="PANTHER" id="PTHR10229">
    <property type="entry name" value="GTP-BINDING PROTEIN HFLX"/>
    <property type="match status" value="1"/>
</dbReference>
<dbReference type="GO" id="GO:0005737">
    <property type="term" value="C:cytoplasm"/>
    <property type="evidence" value="ECO:0007669"/>
    <property type="project" value="TreeGrafter"/>
</dbReference>
<feature type="binding site" evidence="5">
    <location>
        <begin position="380"/>
        <end position="382"/>
    </location>
    <ligand>
        <name>GTP</name>
        <dbReference type="ChEBI" id="CHEBI:37565"/>
    </ligand>
</feature>
<keyword evidence="4 5" id="KW-0342">GTP-binding</keyword>
<dbReference type="InterPro" id="IPR030394">
    <property type="entry name" value="G_HFLX_dom"/>
</dbReference>
<feature type="binding site" evidence="5">
    <location>
        <begin position="284"/>
        <end position="287"/>
    </location>
    <ligand>
        <name>GTP</name>
        <dbReference type="ChEBI" id="CHEBI:37565"/>
    </ligand>
</feature>
<dbReference type="Proteomes" id="UP000038045">
    <property type="component" value="Unplaced"/>
</dbReference>
<dbReference type="InterPro" id="IPR016496">
    <property type="entry name" value="GTPase_HflX"/>
</dbReference>
<feature type="binding site" evidence="6">
    <location>
        <position position="243"/>
    </location>
    <ligand>
        <name>Mg(2+)</name>
        <dbReference type="ChEBI" id="CHEBI:18420"/>
    </ligand>
</feature>
<dbReference type="PIRSF" id="PIRSF006809">
    <property type="entry name" value="GTP-binding_hflX_prd"/>
    <property type="match status" value="1"/>
</dbReference>
<feature type="binding site" evidence="6">
    <location>
        <position position="264"/>
    </location>
    <ligand>
        <name>Mg(2+)</name>
        <dbReference type="ChEBI" id="CHEBI:18420"/>
    </ligand>
</feature>
<evidence type="ECO:0000313" key="8">
    <source>
        <dbReference type="Proteomes" id="UP000038045"/>
    </source>
</evidence>
<evidence type="ECO:0000313" key="9">
    <source>
        <dbReference type="WBParaSite" id="PTRK_0001386200.1"/>
    </source>
</evidence>
<keyword evidence="8" id="KW-1185">Reference proteome</keyword>
<dbReference type="PANTHER" id="PTHR10229:SF0">
    <property type="entry name" value="GTP-BINDING PROTEIN 6-RELATED"/>
    <property type="match status" value="1"/>
</dbReference>
<proteinExistence type="predicted"/>
<dbReference type="SUPFAM" id="SSF52540">
    <property type="entry name" value="P-loop containing nucleoside triphosphate hydrolases"/>
    <property type="match status" value="1"/>
</dbReference>
<dbReference type="GO" id="GO:0005525">
    <property type="term" value="F:GTP binding"/>
    <property type="evidence" value="ECO:0007669"/>
    <property type="project" value="UniProtKB-KW"/>
</dbReference>
<evidence type="ECO:0000256" key="6">
    <source>
        <dbReference type="PIRSR" id="PIRSR006809-2"/>
    </source>
</evidence>
<evidence type="ECO:0000259" key="7">
    <source>
        <dbReference type="PROSITE" id="PS51705"/>
    </source>
</evidence>
<dbReference type="PROSITE" id="PS51705">
    <property type="entry name" value="G_HFLX"/>
    <property type="match status" value="1"/>
</dbReference>
<keyword evidence="1 6" id="KW-0479">Metal-binding</keyword>
<dbReference type="PRINTS" id="PR00326">
    <property type="entry name" value="GTP1OBG"/>
</dbReference>
<dbReference type="WBParaSite" id="PTRK_0001386200.1">
    <property type="protein sequence ID" value="PTRK_0001386200.1"/>
    <property type="gene ID" value="PTRK_0001386200"/>
</dbReference>
<dbReference type="Gene3D" id="3.40.50.300">
    <property type="entry name" value="P-loop containing nucleotide triphosphate hydrolases"/>
    <property type="match status" value="1"/>
</dbReference>
<protein>
    <submittedName>
        <fullName evidence="9">Hflx-type G domain-containing protein</fullName>
    </submittedName>
</protein>
<evidence type="ECO:0000256" key="3">
    <source>
        <dbReference type="ARBA" id="ARBA00022842"/>
    </source>
</evidence>
<dbReference type="InterPro" id="IPR042108">
    <property type="entry name" value="GTPase_HflX_N_sf"/>
</dbReference>
<organism evidence="8 9">
    <name type="scientific">Parastrongyloides trichosuri</name>
    <name type="common">Possum-specific nematode worm</name>
    <dbReference type="NCBI Taxonomy" id="131310"/>
    <lineage>
        <taxon>Eukaryota</taxon>
        <taxon>Metazoa</taxon>
        <taxon>Ecdysozoa</taxon>
        <taxon>Nematoda</taxon>
        <taxon>Chromadorea</taxon>
        <taxon>Rhabditida</taxon>
        <taxon>Tylenchina</taxon>
        <taxon>Panagrolaimomorpha</taxon>
        <taxon>Strongyloidoidea</taxon>
        <taxon>Strongyloididae</taxon>
        <taxon>Parastrongyloides</taxon>
    </lineage>
</organism>
<dbReference type="InterPro" id="IPR027417">
    <property type="entry name" value="P-loop_NTPase"/>
</dbReference>
<dbReference type="Gene3D" id="3.40.50.11060">
    <property type="entry name" value="GTPase HflX, N-terminal domain"/>
    <property type="match status" value="1"/>
</dbReference>
<dbReference type="Pfam" id="PF13167">
    <property type="entry name" value="GTP-bdg_N"/>
    <property type="match status" value="1"/>
</dbReference>
<keyword evidence="3 6" id="KW-0460">Magnesium</keyword>
<reference evidence="9" key="1">
    <citation type="submission" date="2017-02" db="UniProtKB">
        <authorList>
            <consortium name="WormBaseParasite"/>
        </authorList>
    </citation>
    <scope>IDENTIFICATION</scope>
</reference>
<keyword evidence="2 5" id="KW-0547">Nucleotide-binding</keyword>
<feature type="binding site" evidence="5">
    <location>
        <begin position="262"/>
        <end position="266"/>
    </location>
    <ligand>
        <name>GTP</name>
        <dbReference type="ChEBI" id="CHEBI:37565"/>
    </ligand>
</feature>
<dbReference type="STRING" id="131310.A0A0N4ZYJ5"/>
<comment type="cofactor">
    <cofactor evidence="6">
        <name>Mg(2+)</name>
        <dbReference type="ChEBI" id="CHEBI:18420"/>
    </cofactor>
</comment>
<dbReference type="AlphaFoldDB" id="A0A0N4ZYJ5"/>
<name>A0A0N4ZYJ5_PARTI</name>
<dbReference type="GO" id="GO:0046872">
    <property type="term" value="F:metal ion binding"/>
    <property type="evidence" value="ECO:0007669"/>
    <property type="project" value="UniProtKB-KW"/>
</dbReference>
<feature type="domain" description="Hflx-type G" evidence="7">
    <location>
        <begin position="230"/>
        <end position="402"/>
    </location>
</feature>
<accession>A0A0N4ZYJ5</accession>
<feature type="binding site" evidence="5">
    <location>
        <begin position="353"/>
        <end position="356"/>
    </location>
    <ligand>
        <name>GTP</name>
        <dbReference type="ChEBI" id="CHEBI:37565"/>
    </ligand>
</feature>
<evidence type="ECO:0000256" key="4">
    <source>
        <dbReference type="ARBA" id="ARBA00023134"/>
    </source>
</evidence>
<evidence type="ECO:0000256" key="5">
    <source>
        <dbReference type="PIRSR" id="PIRSR006809-1"/>
    </source>
</evidence>